<dbReference type="SUPFAM" id="SSF47413">
    <property type="entry name" value="lambda repressor-like DNA-binding domains"/>
    <property type="match status" value="1"/>
</dbReference>
<name>A0ABW4SIZ2_9BACL</name>
<evidence type="ECO:0000313" key="3">
    <source>
        <dbReference type="Proteomes" id="UP001597218"/>
    </source>
</evidence>
<keyword evidence="3" id="KW-1185">Reference proteome</keyword>
<protein>
    <submittedName>
        <fullName evidence="2">Helix-turn-helix domain-containing protein</fullName>
    </submittedName>
</protein>
<gene>
    <name evidence="2" type="ORF">ACFSFY_14695</name>
</gene>
<organism evidence="2 3">
    <name type="scientific">Sporosarcina siberiensis</name>
    <dbReference type="NCBI Taxonomy" id="1365606"/>
    <lineage>
        <taxon>Bacteria</taxon>
        <taxon>Bacillati</taxon>
        <taxon>Bacillota</taxon>
        <taxon>Bacilli</taxon>
        <taxon>Bacillales</taxon>
        <taxon>Caryophanaceae</taxon>
        <taxon>Sporosarcina</taxon>
    </lineage>
</organism>
<evidence type="ECO:0000313" key="2">
    <source>
        <dbReference type="EMBL" id="MFD1929288.1"/>
    </source>
</evidence>
<comment type="caution">
    <text evidence="2">The sequence shown here is derived from an EMBL/GenBank/DDBJ whole genome shotgun (WGS) entry which is preliminary data.</text>
</comment>
<dbReference type="InterPro" id="IPR010982">
    <property type="entry name" value="Lambda_DNA-bd_dom_sf"/>
</dbReference>
<dbReference type="PROSITE" id="PS50943">
    <property type="entry name" value="HTH_CROC1"/>
    <property type="match status" value="1"/>
</dbReference>
<dbReference type="Proteomes" id="UP001597218">
    <property type="component" value="Unassembled WGS sequence"/>
</dbReference>
<sequence>MNSENGVPFYLIQTIYSLRLKSGMNPSELANKIGVTLEEYEGWERDSSDISYEHILKLEEVFQIPSRYIFFGSDITLYNTQRNEPK</sequence>
<proteinExistence type="predicted"/>
<dbReference type="EMBL" id="JBHUGI010000034">
    <property type="protein sequence ID" value="MFD1929288.1"/>
    <property type="molecule type" value="Genomic_DNA"/>
</dbReference>
<dbReference type="RefSeq" id="WP_381539299.1">
    <property type="nucleotide sequence ID" value="NZ_JBHUGI010000034.1"/>
</dbReference>
<accession>A0ABW4SIZ2</accession>
<feature type="domain" description="HTH cro/C1-type" evidence="1">
    <location>
        <begin position="15"/>
        <end position="69"/>
    </location>
</feature>
<reference evidence="3" key="1">
    <citation type="journal article" date="2019" name="Int. J. Syst. Evol. Microbiol.">
        <title>The Global Catalogue of Microorganisms (GCM) 10K type strain sequencing project: providing services to taxonomists for standard genome sequencing and annotation.</title>
        <authorList>
            <consortium name="The Broad Institute Genomics Platform"/>
            <consortium name="The Broad Institute Genome Sequencing Center for Infectious Disease"/>
            <person name="Wu L."/>
            <person name="Ma J."/>
        </authorList>
    </citation>
    <scope>NUCLEOTIDE SEQUENCE [LARGE SCALE GENOMIC DNA]</scope>
    <source>
        <strain evidence="3">CGMCC 4.7177</strain>
    </source>
</reference>
<dbReference type="SMART" id="SM00530">
    <property type="entry name" value="HTH_XRE"/>
    <property type="match status" value="1"/>
</dbReference>
<dbReference type="CDD" id="cd00093">
    <property type="entry name" value="HTH_XRE"/>
    <property type="match status" value="1"/>
</dbReference>
<dbReference type="Pfam" id="PF01381">
    <property type="entry name" value="HTH_3"/>
    <property type="match status" value="1"/>
</dbReference>
<dbReference type="Gene3D" id="1.10.260.40">
    <property type="entry name" value="lambda repressor-like DNA-binding domains"/>
    <property type="match status" value="1"/>
</dbReference>
<evidence type="ECO:0000259" key="1">
    <source>
        <dbReference type="PROSITE" id="PS50943"/>
    </source>
</evidence>
<dbReference type="InterPro" id="IPR001387">
    <property type="entry name" value="Cro/C1-type_HTH"/>
</dbReference>